<dbReference type="STRING" id="8022.A0A060XC49"/>
<dbReference type="AlphaFoldDB" id="A0A060XC49"/>
<gene>
    <name evidence="1" type="ORF">GSONMT00008111001</name>
</gene>
<reference evidence="1" key="1">
    <citation type="journal article" date="2014" name="Nat. Commun.">
        <title>The rainbow trout genome provides novel insights into evolution after whole-genome duplication in vertebrates.</title>
        <authorList>
            <person name="Berthelot C."/>
            <person name="Brunet F."/>
            <person name="Chalopin D."/>
            <person name="Juanchich A."/>
            <person name="Bernard M."/>
            <person name="Noel B."/>
            <person name="Bento P."/>
            <person name="Da Silva C."/>
            <person name="Labadie K."/>
            <person name="Alberti A."/>
            <person name="Aury J.M."/>
            <person name="Louis A."/>
            <person name="Dehais P."/>
            <person name="Bardou P."/>
            <person name="Montfort J."/>
            <person name="Klopp C."/>
            <person name="Cabau C."/>
            <person name="Gaspin C."/>
            <person name="Thorgaard G.H."/>
            <person name="Boussaha M."/>
            <person name="Quillet E."/>
            <person name="Guyomard R."/>
            <person name="Galiana D."/>
            <person name="Bobe J."/>
            <person name="Volff J.N."/>
            <person name="Genet C."/>
            <person name="Wincker P."/>
            <person name="Jaillon O."/>
            <person name="Roest Crollius H."/>
            <person name="Guiguen Y."/>
        </authorList>
    </citation>
    <scope>NUCLEOTIDE SEQUENCE [LARGE SCALE GENOMIC DNA]</scope>
</reference>
<accession>A0A060XC49</accession>
<protein>
    <submittedName>
        <fullName evidence="1">Uncharacterized protein</fullName>
    </submittedName>
</protein>
<name>A0A060XC49_ONCMY</name>
<reference evidence="1" key="2">
    <citation type="submission" date="2014-03" db="EMBL/GenBank/DDBJ databases">
        <authorList>
            <person name="Genoscope - CEA"/>
        </authorList>
    </citation>
    <scope>NUCLEOTIDE SEQUENCE</scope>
</reference>
<dbReference type="Proteomes" id="UP000193380">
    <property type="component" value="Unassembled WGS sequence"/>
</dbReference>
<evidence type="ECO:0000313" key="2">
    <source>
        <dbReference type="Proteomes" id="UP000193380"/>
    </source>
</evidence>
<sequence length="106" mass="12124">MHILPLVGGKVEEVKRRQHCLMFSSAGPQAQTYFVNFDTLADYQRWHRQASKVSVFTCQSCYVGQSVCQSFVFVFSDRLCKVSVRKHNEGLSWLVPLGWDSECTVC</sequence>
<proteinExistence type="predicted"/>
<dbReference type="EMBL" id="FR905171">
    <property type="protein sequence ID" value="CDQ76762.1"/>
    <property type="molecule type" value="Genomic_DNA"/>
</dbReference>
<dbReference type="PaxDb" id="8022-A0A060XC49"/>
<evidence type="ECO:0000313" key="1">
    <source>
        <dbReference type="EMBL" id="CDQ76762.1"/>
    </source>
</evidence>
<organism evidence="1 2">
    <name type="scientific">Oncorhynchus mykiss</name>
    <name type="common">Rainbow trout</name>
    <name type="synonym">Salmo gairdneri</name>
    <dbReference type="NCBI Taxonomy" id="8022"/>
    <lineage>
        <taxon>Eukaryota</taxon>
        <taxon>Metazoa</taxon>
        <taxon>Chordata</taxon>
        <taxon>Craniata</taxon>
        <taxon>Vertebrata</taxon>
        <taxon>Euteleostomi</taxon>
        <taxon>Actinopterygii</taxon>
        <taxon>Neopterygii</taxon>
        <taxon>Teleostei</taxon>
        <taxon>Protacanthopterygii</taxon>
        <taxon>Salmoniformes</taxon>
        <taxon>Salmonidae</taxon>
        <taxon>Salmoninae</taxon>
        <taxon>Oncorhynchus</taxon>
    </lineage>
</organism>